<keyword evidence="5 6" id="KW-0408">Iron</keyword>
<dbReference type="PIRSF" id="PIRSF000027">
    <property type="entry name" value="Cytc_c_prime"/>
    <property type="match status" value="1"/>
</dbReference>
<dbReference type="KEGG" id="apra:G3A50_18095"/>
<dbReference type="Pfam" id="PF01322">
    <property type="entry name" value="Cytochrom_C_2"/>
    <property type="match status" value="1"/>
</dbReference>
<dbReference type="GO" id="GO:0005506">
    <property type="term" value="F:iron ion binding"/>
    <property type="evidence" value="ECO:0007669"/>
    <property type="project" value="InterPro"/>
</dbReference>
<proteinExistence type="predicted"/>
<protein>
    <submittedName>
        <fullName evidence="9">Cytochrome c</fullName>
    </submittedName>
</protein>
<keyword evidence="4" id="KW-0249">Electron transport</keyword>
<evidence type="ECO:0000256" key="4">
    <source>
        <dbReference type="ARBA" id="ARBA00022982"/>
    </source>
</evidence>
<dbReference type="GO" id="GO:0009055">
    <property type="term" value="F:electron transfer activity"/>
    <property type="evidence" value="ECO:0007669"/>
    <property type="project" value="InterPro"/>
</dbReference>
<dbReference type="GO" id="GO:0042597">
    <property type="term" value="C:periplasmic space"/>
    <property type="evidence" value="ECO:0007669"/>
    <property type="project" value="InterPro"/>
</dbReference>
<feature type="binding site" description="covalent" evidence="7">
    <location>
        <position position="135"/>
    </location>
    <ligand>
        <name>heme c</name>
        <dbReference type="ChEBI" id="CHEBI:61717"/>
    </ligand>
</feature>
<dbReference type="InterPro" id="IPR012127">
    <property type="entry name" value="Cyt_c_prime"/>
</dbReference>
<dbReference type="GO" id="GO:0020037">
    <property type="term" value="F:heme binding"/>
    <property type="evidence" value="ECO:0007669"/>
    <property type="project" value="InterPro"/>
</dbReference>
<reference evidence="9 10" key="1">
    <citation type="submission" date="2020-02" db="EMBL/GenBank/DDBJ databases">
        <authorList>
            <person name="Li G."/>
        </authorList>
    </citation>
    <scope>NUCLEOTIDE SEQUENCE [LARGE SCALE GENOMIC DNA]</scope>
    <source>
        <strain evidence="9 10">DSM 102029</strain>
    </source>
</reference>
<evidence type="ECO:0000256" key="7">
    <source>
        <dbReference type="PIRSR" id="PIRSR000027-2"/>
    </source>
</evidence>
<dbReference type="EMBL" id="CP048630">
    <property type="protein sequence ID" value="QIB35404.1"/>
    <property type="molecule type" value="Genomic_DNA"/>
</dbReference>
<keyword evidence="3 6" id="KW-0479">Metal-binding</keyword>
<evidence type="ECO:0000256" key="1">
    <source>
        <dbReference type="ARBA" id="ARBA00022448"/>
    </source>
</evidence>
<gene>
    <name evidence="9" type="ORF">G3A50_18095</name>
</gene>
<keyword evidence="8" id="KW-0732">Signal</keyword>
<feature type="chain" id="PRO_5026992120" evidence="8">
    <location>
        <begin position="25"/>
        <end position="146"/>
    </location>
</feature>
<dbReference type="SUPFAM" id="SSF47175">
    <property type="entry name" value="Cytochromes"/>
    <property type="match status" value="1"/>
</dbReference>
<feature type="signal peptide" evidence="8">
    <location>
        <begin position="1"/>
        <end position="24"/>
    </location>
</feature>
<evidence type="ECO:0000256" key="6">
    <source>
        <dbReference type="PIRSR" id="PIRSR000027-1"/>
    </source>
</evidence>
<name>A0A6P1YUW4_9HYPH</name>
<dbReference type="InterPro" id="IPR002321">
    <property type="entry name" value="Cyt_c_II"/>
</dbReference>
<dbReference type="PROSITE" id="PS51009">
    <property type="entry name" value="CYTCII"/>
    <property type="match status" value="1"/>
</dbReference>
<evidence type="ECO:0000313" key="10">
    <source>
        <dbReference type="Proteomes" id="UP000464751"/>
    </source>
</evidence>
<evidence type="ECO:0000313" key="9">
    <source>
        <dbReference type="EMBL" id="QIB35404.1"/>
    </source>
</evidence>
<keyword evidence="10" id="KW-1185">Reference proteome</keyword>
<dbReference type="RefSeq" id="WP_163076544.1">
    <property type="nucleotide sequence ID" value="NZ_CP048630.1"/>
</dbReference>
<evidence type="ECO:0000256" key="5">
    <source>
        <dbReference type="ARBA" id="ARBA00023004"/>
    </source>
</evidence>
<accession>A0A6P1YUW4</accession>
<dbReference type="Gene3D" id="1.20.120.10">
    <property type="entry name" value="Cytochrome c/b562"/>
    <property type="match status" value="1"/>
</dbReference>
<dbReference type="GO" id="GO:0022900">
    <property type="term" value="P:electron transport chain"/>
    <property type="evidence" value="ECO:0007669"/>
    <property type="project" value="InterPro"/>
</dbReference>
<evidence type="ECO:0000256" key="8">
    <source>
        <dbReference type="SAM" id="SignalP"/>
    </source>
</evidence>
<dbReference type="Proteomes" id="UP000464751">
    <property type="component" value="Chromosome"/>
</dbReference>
<feature type="binding site" description="covalent" evidence="7">
    <location>
        <position position="138"/>
    </location>
    <ligand>
        <name>heme c</name>
        <dbReference type="ChEBI" id="CHEBI:61717"/>
    </ligand>
</feature>
<organism evidence="9 10">
    <name type="scientific">Ancylobacter pratisalsi</name>
    <dbReference type="NCBI Taxonomy" id="1745854"/>
    <lineage>
        <taxon>Bacteria</taxon>
        <taxon>Pseudomonadati</taxon>
        <taxon>Pseudomonadota</taxon>
        <taxon>Alphaproteobacteria</taxon>
        <taxon>Hyphomicrobiales</taxon>
        <taxon>Xanthobacteraceae</taxon>
        <taxon>Ancylobacter</taxon>
    </lineage>
</organism>
<evidence type="ECO:0000256" key="2">
    <source>
        <dbReference type="ARBA" id="ARBA00022617"/>
    </source>
</evidence>
<feature type="binding site" description="axial binding residue" evidence="6">
    <location>
        <position position="139"/>
    </location>
    <ligand>
        <name>heme c</name>
        <dbReference type="ChEBI" id="CHEBI:61717"/>
    </ligand>
    <ligandPart>
        <name>Fe</name>
        <dbReference type="ChEBI" id="CHEBI:18248"/>
    </ligandPart>
</feature>
<evidence type="ECO:0000256" key="3">
    <source>
        <dbReference type="ARBA" id="ARBA00022723"/>
    </source>
</evidence>
<sequence length="146" mass="15540">MSRRLAFAVTTLSLVALATTAVVAQSDVVKQREALMKEYGKATKAAGGMLRGAAPFDLATVQATLALYVKNAKELKPLFPEGSGEGTDALPAIWEKKAEFDGLLDKLATDADAARATITDEASFKANFPTVIRTCGTCHDSFRKKS</sequence>
<keyword evidence="2 7" id="KW-0349">Heme</keyword>
<keyword evidence="1" id="KW-0813">Transport</keyword>
<dbReference type="AlphaFoldDB" id="A0A6P1YUW4"/>
<dbReference type="InterPro" id="IPR010980">
    <property type="entry name" value="Cyt_c/b562"/>
</dbReference>
<comment type="PTM">
    <text evidence="7">Binds 1 heme group per subunit.</text>
</comment>